<feature type="region of interest" description="Disordered" evidence="1">
    <location>
        <begin position="1"/>
        <end position="27"/>
    </location>
</feature>
<name>A0A2K3KNZ0_TRIPR</name>
<feature type="non-terminal residue" evidence="2">
    <location>
        <position position="1"/>
    </location>
</feature>
<sequence length="27" mass="3041">CEDEAFESDDCDRPRLKLGPDPSTCIE</sequence>
<comment type="caution">
    <text evidence="2">The sequence shown here is derived from an EMBL/GenBank/DDBJ whole genome shotgun (WGS) entry which is preliminary data.</text>
</comment>
<gene>
    <name evidence="2" type="ORF">L195_g063769</name>
</gene>
<evidence type="ECO:0000256" key="1">
    <source>
        <dbReference type="SAM" id="MobiDB-lite"/>
    </source>
</evidence>
<dbReference type="EMBL" id="ASHM01220009">
    <property type="protein sequence ID" value="PNX67976.1"/>
    <property type="molecule type" value="Genomic_DNA"/>
</dbReference>
<reference evidence="2 3" key="1">
    <citation type="journal article" date="2014" name="Am. J. Bot.">
        <title>Genome assembly and annotation for red clover (Trifolium pratense; Fabaceae).</title>
        <authorList>
            <person name="Istvanek J."/>
            <person name="Jaros M."/>
            <person name="Krenek A."/>
            <person name="Repkova J."/>
        </authorList>
    </citation>
    <scope>NUCLEOTIDE SEQUENCE [LARGE SCALE GENOMIC DNA]</scope>
    <source>
        <strain evidence="3">cv. Tatra</strain>
        <tissue evidence="2">Young leaves</tissue>
    </source>
</reference>
<organism evidence="2 3">
    <name type="scientific">Trifolium pratense</name>
    <name type="common">Red clover</name>
    <dbReference type="NCBI Taxonomy" id="57577"/>
    <lineage>
        <taxon>Eukaryota</taxon>
        <taxon>Viridiplantae</taxon>
        <taxon>Streptophyta</taxon>
        <taxon>Embryophyta</taxon>
        <taxon>Tracheophyta</taxon>
        <taxon>Spermatophyta</taxon>
        <taxon>Magnoliopsida</taxon>
        <taxon>eudicotyledons</taxon>
        <taxon>Gunneridae</taxon>
        <taxon>Pentapetalae</taxon>
        <taxon>rosids</taxon>
        <taxon>fabids</taxon>
        <taxon>Fabales</taxon>
        <taxon>Fabaceae</taxon>
        <taxon>Papilionoideae</taxon>
        <taxon>50 kb inversion clade</taxon>
        <taxon>NPAAA clade</taxon>
        <taxon>Hologalegina</taxon>
        <taxon>IRL clade</taxon>
        <taxon>Trifolieae</taxon>
        <taxon>Trifolium</taxon>
    </lineage>
</organism>
<feature type="compositionally biased region" description="Acidic residues" evidence="1">
    <location>
        <begin position="1"/>
        <end position="10"/>
    </location>
</feature>
<evidence type="ECO:0000313" key="3">
    <source>
        <dbReference type="Proteomes" id="UP000236291"/>
    </source>
</evidence>
<evidence type="ECO:0000313" key="2">
    <source>
        <dbReference type="EMBL" id="PNX67976.1"/>
    </source>
</evidence>
<reference evidence="2 3" key="2">
    <citation type="journal article" date="2017" name="Front. Plant Sci.">
        <title>Gene Classification and Mining of Molecular Markers Useful in Red Clover (Trifolium pratense) Breeding.</title>
        <authorList>
            <person name="Istvanek J."/>
            <person name="Dluhosova J."/>
            <person name="Dluhos P."/>
            <person name="Patkova L."/>
            <person name="Nedelnik J."/>
            <person name="Repkova J."/>
        </authorList>
    </citation>
    <scope>NUCLEOTIDE SEQUENCE [LARGE SCALE GENOMIC DNA]</scope>
    <source>
        <strain evidence="3">cv. Tatra</strain>
        <tissue evidence="2">Young leaves</tissue>
    </source>
</reference>
<accession>A0A2K3KNZ0</accession>
<proteinExistence type="predicted"/>
<dbReference type="Proteomes" id="UP000236291">
    <property type="component" value="Unassembled WGS sequence"/>
</dbReference>
<protein>
    <submittedName>
        <fullName evidence="2">Uncharacterized protein</fullName>
    </submittedName>
</protein>
<dbReference type="AlphaFoldDB" id="A0A2K3KNZ0"/>